<organism evidence="1 2">
    <name type="scientific">Pleurodeles waltl</name>
    <name type="common">Iberian ribbed newt</name>
    <dbReference type="NCBI Taxonomy" id="8319"/>
    <lineage>
        <taxon>Eukaryota</taxon>
        <taxon>Metazoa</taxon>
        <taxon>Chordata</taxon>
        <taxon>Craniata</taxon>
        <taxon>Vertebrata</taxon>
        <taxon>Euteleostomi</taxon>
        <taxon>Amphibia</taxon>
        <taxon>Batrachia</taxon>
        <taxon>Caudata</taxon>
        <taxon>Salamandroidea</taxon>
        <taxon>Salamandridae</taxon>
        <taxon>Pleurodelinae</taxon>
        <taxon>Pleurodeles</taxon>
    </lineage>
</organism>
<evidence type="ECO:0000313" key="1">
    <source>
        <dbReference type="EMBL" id="KAJ1178099.1"/>
    </source>
</evidence>
<dbReference type="AlphaFoldDB" id="A0AAV7TN57"/>
<reference evidence="1" key="1">
    <citation type="journal article" date="2022" name="bioRxiv">
        <title>Sequencing and chromosome-scale assembly of the giantPleurodeles waltlgenome.</title>
        <authorList>
            <person name="Brown T."/>
            <person name="Elewa A."/>
            <person name="Iarovenko S."/>
            <person name="Subramanian E."/>
            <person name="Araus A.J."/>
            <person name="Petzold A."/>
            <person name="Susuki M."/>
            <person name="Suzuki K.-i.T."/>
            <person name="Hayashi T."/>
            <person name="Toyoda A."/>
            <person name="Oliveira C."/>
            <person name="Osipova E."/>
            <person name="Leigh N.D."/>
            <person name="Simon A."/>
            <person name="Yun M.H."/>
        </authorList>
    </citation>
    <scope>NUCLEOTIDE SEQUENCE</scope>
    <source>
        <strain evidence="1">20211129_DDA</strain>
        <tissue evidence="1">Liver</tissue>
    </source>
</reference>
<comment type="caution">
    <text evidence="1">The sequence shown here is derived from an EMBL/GenBank/DDBJ whole genome shotgun (WGS) entry which is preliminary data.</text>
</comment>
<dbReference type="EMBL" id="JANPWB010000006">
    <property type="protein sequence ID" value="KAJ1178099.1"/>
    <property type="molecule type" value="Genomic_DNA"/>
</dbReference>
<sequence>MDTDLYDDWLKIRDPCGVVKTLRLKRCSKGRGICVALKRQRELCNIKGHSHVPCPLTRRARRWQQRASLMEELELEAGLPWDFTLTG</sequence>
<keyword evidence="2" id="KW-1185">Reference proteome</keyword>
<protein>
    <submittedName>
        <fullName evidence="1">Uncharacterized protein</fullName>
    </submittedName>
</protein>
<gene>
    <name evidence="1" type="ORF">NDU88_003347</name>
</gene>
<evidence type="ECO:0000313" key="2">
    <source>
        <dbReference type="Proteomes" id="UP001066276"/>
    </source>
</evidence>
<dbReference type="Proteomes" id="UP001066276">
    <property type="component" value="Chromosome 3_2"/>
</dbReference>
<proteinExistence type="predicted"/>
<accession>A0AAV7TN57</accession>
<name>A0AAV7TN57_PLEWA</name>